<reference evidence="4 5" key="1">
    <citation type="submission" date="2024-09" db="EMBL/GenBank/DDBJ databases">
        <authorList>
            <person name="Sun Q."/>
            <person name="Mori K."/>
        </authorList>
    </citation>
    <scope>NUCLEOTIDE SEQUENCE [LARGE SCALE GENOMIC DNA]</scope>
    <source>
        <strain evidence="4 5">TISTR 2452</strain>
    </source>
</reference>
<dbReference type="SMART" id="SM00850">
    <property type="entry name" value="LytTR"/>
    <property type="match status" value="1"/>
</dbReference>
<dbReference type="InterPro" id="IPR007492">
    <property type="entry name" value="LytTR_DNA-bd_dom"/>
</dbReference>
<dbReference type="InterPro" id="IPR011006">
    <property type="entry name" value="CheY-like_superfamily"/>
</dbReference>
<dbReference type="Proteomes" id="UP001589747">
    <property type="component" value="Unassembled WGS sequence"/>
</dbReference>
<keyword evidence="5" id="KW-1185">Reference proteome</keyword>
<evidence type="ECO:0000259" key="2">
    <source>
        <dbReference type="PROSITE" id="PS50110"/>
    </source>
</evidence>
<accession>A0ABV5KRM0</accession>
<gene>
    <name evidence="4" type="ORF">ACFFSY_18115</name>
</gene>
<organism evidence="4 5">
    <name type="scientific">Paenibacillus aurantiacus</name>
    <dbReference type="NCBI Taxonomy" id="1936118"/>
    <lineage>
        <taxon>Bacteria</taxon>
        <taxon>Bacillati</taxon>
        <taxon>Bacillota</taxon>
        <taxon>Bacilli</taxon>
        <taxon>Bacillales</taxon>
        <taxon>Paenibacillaceae</taxon>
        <taxon>Paenibacillus</taxon>
    </lineage>
</organism>
<evidence type="ECO:0000256" key="1">
    <source>
        <dbReference type="PROSITE-ProRule" id="PRU00169"/>
    </source>
</evidence>
<dbReference type="Gene3D" id="3.40.50.2300">
    <property type="match status" value="1"/>
</dbReference>
<feature type="domain" description="Response regulatory" evidence="2">
    <location>
        <begin position="3"/>
        <end position="124"/>
    </location>
</feature>
<dbReference type="PANTHER" id="PTHR37299">
    <property type="entry name" value="TRANSCRIPTIONAL REGULATOR-RELATED"/>
    <property type="match status" value="1"/>
</dbReference>
<evidence type="ECO:0000313" key="4">
    <source>
        <dbReference type="EMBL" id="MFB9327846.1"/>
    </source>
</evidence>
<dbReference type="Pfam" id="PF00072">
    <property type="entry name" value="Response_reg"/>
    <property type="match status" value="1"/>
</dbReference>
<dbReference type="Pfam" id="PF04397">
    <property type="entry name" value="LytTR"/>
    <property type="match status" value="1"/>
</dbReference>
<dbReference type="RefSeq" id="WP_377496581.1">
    <property type="nucleotide sequence ID" value="NZ_JBHMDO010000031.1"/>
</dbReference>
<proteinExistence type="predicted"/>
<dbReference type="PROSITE" id="PS50110">
    <property type="entry name" value="RESPONSE_REGULATORY"/>
    <property type="match status" value="1"/>
</dbReference>
<comment type="caution">
    <text evidence="4">The sequence shown here is derived from an EMBL/GenBank/DDBJ whole genome shotgun (WGS) entry which is preliminary data.</text>
</comment>
<dbReference type="PROSITE" id="PS50930">
    <property type="entry name" value="HTH_LYTTR"/>
    <property type="match status" value="1"/>
</dbReference>
<dbReference type="SMART" id="SM00448">
    <property type="entry name" value="REC"/>
    <property type="match status" value="1"/>
</dbReference>
<feature type="domain" description="HTH LytTR-type" evidence="3">
    <location>
        <begin position="135"/>
        <end position="239"/>
    </location>
</feature>
<dbReference type="InterPro" id="IPR046947">
    <property type="entry name" value="LytR-like"/>
</dbReference>
<dbReference type="EMBL" id="JBHMDO010000031">
    <property type="protein sequence ID" value="MFB9327846.1"/>
    <property type="molecule type" value="Genomic_DNA"/>
</dbReference>
<evidence type="ECO:0000259" key="3">
    <source>
        <dbReference type="PROSITE" id="PS50930"/>
    </source>
</evidence>
<dbReference type="Gene3D" id="2.40.50.1020">
    <property type="entry name" value="LytTr DNA-binding domain"/>
    <property type="match status" value="1"/>
</dbReference>
<dbReference type="PANTHER" id="PTHR37299:SF1">
    <property type="entry name" value="STAGE 0 SPORULATION PROTEIN A HOMOLOG"/>
    <property type="match status" value="1"/>
</dbReference>
<evidence type="ECO:0000313" key="5">
    <source>
        <dbReference type="Proteomes" id="UP001589747"/>
    </source>
</evidence>
<sequence>MYRVAICDDEANQREHIRSVLIALSVKANIDFEIELFSSGEQLVAHYEHRETPFHLLILDIEMGGMNGIQAARRIRALNDLDVQIIFLTGYPDYMMESFDVLTFQYLIKPVPPSVLEEKILKLCQYVQALDKKFMIIKSGYEDMVIKYDDLISIEAAKSLTIKSKLRFTTLHGVYDGKGIIADYAAALKDHNFLQIHRSILIHLLHVRKFASGVVLMVNGLELPIGRSKVKEVKDRYTKFMIKKVDNDEFN</sequence>
<feature type="modified residue" description="4-aspartylphosphate" evidence="1">
    <location>
        <position position="60"/>
    </location>
</feature>
<dbReference type="SUPFAM" id="SSF52172">
    <property type="entry name" value="CheY-like"/>
    <property type="match status" value="1"/>
</dbReference>
<protein>
    <submittedName>
        <fullName evidence="4">LytR/AlgR family response regulator transcription factor</fullName>
    </submittedName>
</protein>
<dbReference type="InterPro" id="IPR001789">
    <property type="entry name" value="Sig_transdc_resp-reg_receiver"/>
</dbReference>
<keyword evidence="1" id="KW-0597">Phosphoprotein</keyword>
<name>A0ABV5KRM0_9BACL</name>